<dbReference type="Pfam" id="PF05193">
    <property type="entry name" value="Peptidase_M16_C"/>
    <property type="match status" value="1"/>
</dbReference>
<name>A0A923I8Z6_9FIRM</name>
<proteinExistence type="predicted"/>
<reference evidence="2" key="1">
    <citation type="submission" date="2020-08" db="EMBL/GenBank/DDBJ databases">
        <title>Genome public.</title>
        <authorList>
            <person name="Liu C."/>
            <person name="Sun Q."/>
        </authorList>
    </citation>
    <scope>NUCLEOTIDE SEQUENCE</scope>
    <source>
        <strain evidence="2">BX8</strain>
    </source>
</reference>
<organism evidence="2 3">
    <name type="scientific">Anaerofilum hominis</name>
    <dbReference type="NCBI Taxonomy" id="2763016"/>
    <lineage>
        <taxon>Bacteria</taxon>
        <taxon>Bacillati</taxon>
        <taxon>Bacillota</taxon>
        <taxon>Clostridia</taxon>
        <taxon>Eubacteriales</taxon>
        <taxon>Oscillospiraceae</taxon>
        <taxon>Anaerofilum</taxon>
    </lineage>
</organism>
<gene>
    <name evidence="2" type="ORF">H8S23_11155</name>
</gene>
<feature type="domain" description="Peptidase M16 C-terminal" evidence="1">
    <location>
        <begin position="181"/>
        <end position="351"/>
    </location>
</feature>
<keyword evidence="3" id="KW-1185">Reference proteome</keyword>
<comment type="caution">
    <text evidence="2">The sequence shown here is derived from an EMBL/GenBank/DDBJ whole genome shotgun (WGS) entry which is preliminary data.</text>
</comment>
<accession>A0A923I8Z6</accession>
<dbReference type="EMBL" id="JACONZ010000004">
    <property type="protein sequence ID" value="MBC5582064.1"/>
    <property type="molecule type" value="Genomic_DNA"/>
</dbReference>
<evidence type="ECO:0000313" key="2">
    <source>
        <dbReference type="EMBL" id="MBC5582064.1"/>
    </source>
</evidence>
<evidence type="ECO:0000259" key="1">
    <source>
        <dbReference type="Pfam" id="PF05193"/>
    </source>
</evidence>
<sequence length="423" mass="45985">MQRKELRGGAALTVLPADQFKTSRITINFILPSRRETATAFALLPIVLERGYAGCPDMTRLSRRLASLYGAGLSADTSVQGGNRVVSISICGLRDRYALHGEALSAAYADILFGTAFDPYLVDGAFEPQAVEIEKQKLRELLEGEINNKRAYCVQQARRRFFGDSPAGIERNGYLDDLDGVTPQALAEAYAEMVRTARVEVLVLGADAGEVETRLLQKLDAQRRAPALLLPAVAMPAAEARSYTEPVDAVQGKLCLLFTAGRPLTGRELTHMRLAAALFGGLPSSRLFRNVRERQSLCYYCSCAFSYLTSSLSVDSGVQPENAARAQQAILHELQALAAGPIGEQELQETKLSYLGALRAVGDSLSSIEMWAFREILRGTFEDPQQVEHAVQLATADDLCSVLSLFTLSVSYLLTKEGAADGQ</sequence>
<dbReference type="RefSeq" id="WP_186888422.1">
    <property type="nucleotide sequence ID" value="NZ_JACONZ010000004.1"/>
</dbReference>
<dbReference type="AlphaFoldDB" id="A0A923I8Z6"/>
<protein>
    <submittedName>
        <fullName evidence="2">Insulinase family protein</fullName>
    </submittedName>
</protein>
<dbReference type="SUPFAM" id="SSF63411">
    <property type="entry name" value="LuxS/MPP-like metallohydrolase"/>
    <property type="match status" value="2"/>
</dbReference>
<dbReference type="GO" id="GO:0046872">
    <property type="term" value="F:metal ion binding"/>
    <property type="evidence" value="ECO:0007669"/>
    <property type="project" value="InterPro"/>
</dbReference>
<dbReference type="Proteomes" id="UP000659630">
    <property type="component" value="Unassembled WGS sequence"/>
</dbReference>
<dbReference type="Gene3D" id="3.30.830.10">
    <property type="entry name" value="Metalloenzyme, LuxS/M16 peptidase-like"/>
    <property type="match status" value="2"/>
</dbReference>
<dbReference type="InterPro" id="IPR011249">
    <property type="entry name" value="Metalloenz_LuxS/M16"/>
</dbReference>
<dbReference type="InterPro" id="IPR007863">
    <property type="entry name" value="Peptidase_M16_C"/>
</dbReference>
<evidence type="ECO:0000313" key="3">
    <source>
        <dbReference type="Proteomes" id="UP000659630"/>
    </source>
</evidence>